<evidence type="ECO:0000313" key="3">
    <source>
        <dbReference type="Proteomes" id="UP000299102"/>
    </source>
</evidence>
<evidence type="ECO:0000256" key="1">
    <source>
        <dbReference type="SAM" id="MobiDB-lite"/>
    </source>
</evidence>
<dbReference type="AlphaFoldDB" id="A0A4C1VQJ7"/>
<gene>
    <name evidence="2" type="ORF">EVAR_26013_1</name>
</gene>
<keyword evidence="3" id="KW-1185">Reference proteome</keyword>
<dbReference type="Proteomes" id="UP000299102">
    <property type="component" value="Unassembled WGS sequence"/>
</dbReference>
<sequence>MTTTIEVISSQYYSRGGGGGADRAGVVTSPARPRRPSHPVIRPGSNLKIVQSAPRLVARRYSLGYHSSFSR</sequence>
<protein>
    <submittedName>
        <fullName evidence="2">Uncharacterized protein</fullName>
    </submittedName>
</protein>
<comment type="caution">
    <text evidence="2">The sequence shown here is derived from an EMBL/GenBank/DDBJ whole genome shotgun (WGS) entry which is preliminary data.</text>
</comment>
<reference evidence="2 3" key="1">
    <citation type="journal article" date="2019" name="Commun. Biol.">
        <title>The bagworm genome reveals a unique fibroin gene that provides high tensile strength.</title>
        <authorList>
            <person name="Kono N."/>
            <person name="Nakamura H."/>
            <person name="Ohtoshi R."/>
            <person name="Tomita M."/>
            <person name="Numata K."/>
            <person name="Arakawa K."/>
        </authorList>
    </citation>
    <scope>NUCLEOTIDE SEQUENCE [LARGE SCALE GENOMIC DNA]</scope>
</reference>
<organism evidence="2 3">
    <name type="scientific">Eumeta variegata</name>
    <name type="common">Bagworm moth</name>
    <name type="synonym">Eumeta japonica</name>
    <dbReference type="NCBI Taxonomy" id="151549"/>
    <lineage>
        <taxon>Eukaryota</taxon>
        <taxon>Metazoa</taxon>
        <taxon>Ecdysozoa</taxon>
        <taxon>Arthropoda</taxon>
        <taxon>Hexapoda</taxon>
        <taxon>Insecta</taxon>
        <taxon>Pterygota</taxon>
        <taxon>Neoptera</taxon>
        <taxon>Endopterygota</taxon>
        <taxon>Lepidoptera</taxon>
        <taxon>Glossata</taxon>
        <taxon>Ditrysia</taxon>
        <taxon>Tineoidea</taxon>
        <taxon>Psychidae</taxon>
        <taxon>Oiketicinae</taxon>
        <taxon>Eumeta</taxon>
    </lineage>
</organism>
<dbReference type="EMBL" id="BGZK01000390">
    <property type="protein sequence ID" value="GBP40933.1"/>
    <property type="molecule type" value="Genomic_DNA"/>
</dbReference>
<accession>A0A4C1VQJ7</accession>
<evidence type="ECO:0000313" key="2">
    <source>
        <dbReference type="EMBL" id="GBP40933.1"/>
    </source>
</evidence>
<proteinExistence type="predicted"/>
<name>A0A4C1VQJ7_EUMVA</name>
<feature type="region of interest" description="Disordered" evidence="1">
    <location>
        <begin position="12"/>
        <end position="44"/>
    </location>
</feature>